<evidence type="ECO:0000256" key="1">
    <source>
        <dbReference type="SAM" id="MobiDB-lite"/>
    </source>
</evidence>
<feature type="region of interest" description="Disordered" evidence="1">
    <location>
        <begin position="1"/>
        <end position="27"/>
    </location>
</feature>
<dbReference type="OrthoDB" id="47172at2759"/>
<reference evidence="3" key="1">
    <citation type="submission" date="2025-08" db="UniProtKB">
        <authorList>
            <consortium name="RefSeq"/>
        </authorList>
    </citation>
    <scope>IDENTIFICATION</scope>
    <source>
        <tissue evidence="3">Muscle</tissue>
    </source>
</reference>
<dbReference type="SUPFAM" id="SSF51197">
    <property type="entry name" value="Clavaminate synthase-like"/>
    <property type="match status" value="1"/>
</dbReference>
<dbReference type="CTD" id="79663"/>
<dbReference type="AlphaFoldDB" id="A0A8B7S8Y0"/>
<protein>
    <submittedName>
        <fullName evidence="3">HSPB1-associated protein 1 isoform X4</fullName>
    </submittedName>
</protein>
<organism evidence="2 3">
    <name type="scientific">Hipposideros armiger</name>
    <name type="common">Great Himalayan leaf-nosed bat</name>
    <dbReference type="NCBI Taxonomy" id="186990"/>
    <lineage>
        <taxon>Eukaryota</taxon>
        <taxon>Metazoa</taxon>
        <taxon>Chordata</taxon>
        <taxon>Craniata</taxon>
        <taxon>Vertebrata</taxon>
        <taxon>Euteleostomi</taxon>
        <taxon>Mammalia</taxon>
        <taxon>Eutheria</taxon>
        <taxon>Laurasiatheria</taxon>
        <taxon>Chiroptera</taxon>
        <taxon>Yinpterochiroptera</taxon>
        <taxon>Rhinolophoidea</taxon>
        <taxon>Hipposideridae</taxon>
        <taxon>Hipposideros</taxon>
    </lineage>
</organism>
<sequence>MAAGSGATTDTGPAAGAGEEEGGHVKPFTPEKAKEIVMSLQQPAIFCNMVFDWPAQHWTAKHLSEVLHGKQIRFRMGMKSIDTVPQFETSCSYVEATIEEFLTWNYDHSTISGPFRDYDHSKFWAYADYKYFVSLFEDKTDIFQDVIWSDFGFPGRNGQESTLWIGSLGAHTPCHLDSYGCNLVFQEEDHQARVEEAITRMLVCALKSAEDPHNTRAWLNPTEVEEISHEVNCRYLNGAVSALFDHYRTSKVVEIQELKANGEYMRKEELNVQNLMEVERIGSQNLTLGTVKQEAASPFGPDLIPVVPSSEKPPSERGDIFENDDKDFVGKDGEHFGKLRCIKRQRKMSKSENAVEQIASNHPTAPSQTFISTDDVLDCLVNPQVTKIVAQLLIQGKSL</sequence>
<feature type="compositionally biased region" description="Low complexity" evidence="1">
    <location>
        <begin position="1"/>
        <end position="17"/>
    </location>
</feature>
<name>A0A8B7S8Y0_HIPAR</name>
<evidence type="ECO:0000313" key="2">
    <source>
        <dbReference type="Proteomes" id="UP000694851"/>
    </source>
</evidence>
<dbReference type="PANTHER" id="PTHR12461:SF43">
    <property type="entry name" value="HSPB1-ASSOCIATED PROTEIN 1"/>
    <property type="match status" value="1"/>
</dbReference>
<dbReference type="InterPro" id="IPR013296">
    <property type="entry name" value="HSPB1-associated_protein_1"/>
</dbReference>
<dbReference type="PRINTS" id="PR01886">
    <property type="entry name" value="PASS1"/>
</dbReference>
<evidence type="ECO:0000313" key="3">
    <source>
        <dbReference type="RefSeq" id="XP_019508200.1"/>
    </source>
</evidence>
<dbReference type="RefSeq" id="XP_019508200.1">
    <property type="nucleotide sequence ID" value="XM_019652655.1"/>
</dbReference>
<accession>A0A8B7S8Y0</accession>
<dbReference type="Proteomes" id="UP000694851">
    <property type="component" value="Unplaced"/>
</dbReference>
<dbReference type="PANTHER" id="PTHR12461">
    <property type="entry name" value="HYPOXIA-INDUCIBLE FACTOR 1 ALPHA INHIBITOR-RELATED"/>
    <property type="match status" value="1"/>
</dbReference>
<dbReference type="Gene3D" id="2.60.120.650">
    <property type="entry name" value="Cupin"/>
    <property type="match status" value="1"/>
</dbReference>
<keyword evidence="2" id="KW-1185">Reference proteome</keyword>
<dbReference type="GeneID" id="109388159"/>
<proteinExistence type="predicted"/>
<gene>
    <name evidence="3" type="primary">HSPBAP1</name>
</gene>